<evidence type="ECO:0000256" key="5">
    <source>
        <dbReference type="SAM" id="Phobius"/>
    </source>
</evidence>
<dbReference type="Pfam" id="PF13682">
    <property type="entry name" value="CZB"/>
    <property type="match status" value="1"/>
</dbReference>
<dbReference type="Pfam" id="PF00015">
    <property type="entry name" value="MCPsignal"/>
    <property type="match status" value="1"/>
</dbReference>
<dbReference type="Pfam" id="PF08376">
    <property type="entry name" value="NIT"/>
    <property type="match status" value="1"/>
</dbReference>
<dbReference type="Proteomes" id="UP000239151">
    <property type="component" value="Unassembled WGS sequence"/>
</dbReference>
<name>A0A2S9T5J7_9BACT</name>
<dbReference type="PANTHER" id="PTHR43531">
    <property type="entry name" value="PROTEIN ICFG"/>
    <property type="match status" value="1"/>
</dbReference>
<feature type="coiled-coil region" evidence="4">
    <location>
        <begin position="810"/>
        <end position="837"/>
    </location>
</feature>
<evidence type="ECO:0000313" key="7">
    <source>
        <dbReference type="EMBL" id="PRM94113.1"/>
    </source>
</evidence>
<dbReference type="Gene3D" id="6.10.340.10">
    <property type="match status" value="1"/>
</dbReference>
<dbReference type="PANTHER" id="PTHR43531:SF11">
    <property type="entry name" value="METHYL-ACCEPTING CHEMOTAXIS PROTEIN 3"/>
    <property type="match status" value="1"/>
</dbReference>
<proteinExistence type="inferred from homology"/>
<dbReference type="GO" id="GO:0004888">
    <property type="term" value="F:transmembrane signaling receptor activity"/>
    <property type="evidence" value="ECO:0007669"/>
    <property type="project" value="TreeGrafter"/>
</dbReference>
<dbReference type="PROSITE" id="PS50111">
    <property type="entry name" value="CHEMOTAXIS_TRANSDUC_2"/>
    <property type="match status" value="1"/>
</dbReference>
<gene>
    <name evidence="7" type="ORF">CJ670_10180</name>
</gene>
<evidence type="ECO:0000256" key="3">
    <source>
        <dbReference type="PROSITE-ProRule" id="PRU00284"/>
    </source>
</evidence>
<dbReference type="GO" id="GO:0006935">
    <property type="term" value="P:chemotaxis"/>
    <property type="evidence" value="ECO:0007669"/>
    <property type="project" value="UniProtKB-KW"/>
</dbReference>
<evidence type="ECO:0000259" key="6">
    <source>
        <dbReference type="PROSITE" id="PS50111"/>
    </source>
</evidence>
<dbReference type="InterPro" id="IPR051310">
    <property type="entry name" value="MCP_chemotaxis"/>
</dbReference>
<dbReference type="GO" id="GO:0005886">
    <property type="term" value="C:plasma membrane"/>
    <property type="evidence" value="ECO:0007669"/>
    <property type="project" value="TreeGrafter"/>
</dbReference>
<dbReference type="Gene3D" id="1.20.120.30">
    <property type="entry name" value="Aspartate receptor, ligand-binding domain"/>
    <property type="match status" value="1"/>
</dbReference>
<comment type="caution">
    <text evidence="7">The sequence shown here is derived from an EMBL/GenBank/DDBJ whole genome shotgun (WGS) entry which is preliminary data.</text>
</comment>
<keyword evidence="5" id="KW-0812">Transmembrane</keyword>
<feature type="domain" description="Methyl-accepting transducer" evidence="6">
    <location>
        <begin position="596"/>
        <end position="825"/>
    </location>
</feature>
<dbReference type="GO" id="GO:0007165">
    <property type="term" value="P:signal transduction"/>
    <property type="evidence" value="ECO:0007669"/>
    <property type="project" value="UniProtKB-KW"/>
</dbReference>
<feature type="coiled-coil region" evidence="4">
    <location>
        <begin position="625"/>
        <end position="652"/>
    </location>
</feature>
<dbReference type="SMART" id="SM00283">
    <property type="entry name" value="MA"/>
    <property type="match status" value="1"/>
</dbReference>
<reference evidence="7 8" key="1">
    <citation type="submission" date="2017-09" db="EMBL/GenBank/DDBJ databases">
        <title>Reassesment of A. cryaerophilus.</title>
        <authorList>
            <person name="Perez-Cataluna A."/>
            <person name="Collado L."/>
            <person name="Salgado O."/>
            <person name="Lefinanco V."/>
            <person name="Figueras M.J."/>
        </authorList>
    </citation>
    <scope>NUCLEOTIDE SEQUENCE [LARGE SCALE GENOMIC DNA]</scope>
    <source>
        <strain evidence="7 8">LMG 9065</strain>
    </source>
</reference>
<evidence type="ECO:0000313" key="8">
    <source>
        <dbReference type="Proteomes" id="UP000239151"/>
    </source>
</evidence>
<keyword evidence="4" id="KW-0175">Coiled coil</keyword>
<keyword evidence="5" id="KW-1133">Transmembrane helix</keyword>
<dbReference type="AlphaFoldDB" id="A0A2S9T5J7"/>
<protein>
    <submittedName>
        <fullName evidence="7">Chemotaxis protein</fullName>
    </submittedName>
</protein>
<accession>A0A2S9T5J7</accession>
<dbReference type="InterPro" id="IPR025991">
    <property type="entry name" value="Chemoreceptor_zinc-bind_dom"/>
</dbReference>
<keyword evidence="5" id="KW-0472">Membrane</keyword>
<evidence type="ECO:0000256" key="1">
    <source>
        <dbReference type="ARBA" id="ARBA00022500"/>
    </source>
</evidence>
<keyword evidence="3" id="KW-0807">Transducer</keyword>
<evidence type="ECO:0000256" key="4">
    <source>
        <dbReference type="SAM" id="Coils"/>
    </source>
</evidence>
<organism evidence="7 8">
    <name type="scientific">Aliarcobacter cryaerophilus</name>
    <dbReference type="NCBI Taxonomy" id="28198"/>
    <lineage>
        <taxon>Bacteria</taxon>
        <taxon>Pseudomonadati</taxon>
        <taxon>Campylobacterota</taxon>
        <taxon>Epsilonproteobacteria</taxon>
        <taxon>Campylobacterales</taxon>
        <taxon>Arcobacteraceae</taxon>
        <taxon>Aliarcobacter</taxon>
    </lineage>
</organism>
<dbReference type="SUPFAM" id="SSF58104">
    <property type="entry name" value="Methyl-accepting chemotaxis protein (MCP) signaling domain"/>
    <property type="match status" value="1"/>
</dbReference>
<dbReference type="InterPro" id="IPR013587">
    <property type="entry name" value="Nitrate/nitrite_sensing"/>
</dbReference>
<sequence>MNNLRLRNKIFLILVLPLLAIFMLSSILIFEKVEKVLNMDKTSSYIDFTVEISKLLVNLQKERELSISYINSYAQTKKEDLENQIKLSRLSHEKLDIFINSFYLIKKDSKLFDKYEIFKTNISLLDEKRINVKELSKSSKDIEQYYDQLIANLLSFFDELLIYSNSKELLKASKTYISITNIIEKSYKENALIKNIFDNNLISNSNYNNFISLIIFQDTDINELRKNLTQEQLDFFNQKLQSTLFTNIDDFRRAIFLKSEKDNILNTIKESLGYGGLIHNYKDFILTNNEDILNKIQKEHTKILRAIKDYKRLEYTKEEEKFLNDIQFVADSYMSKSYNNEYLEDTKELDVKILKALNILTKNIYGVDTQKWEKLSSSKIEIFEEIKNKIVEDTLLYIKTNTKDLDNQILFFLIFLLLLMIFIFLVIIIMTSKVTKSIKKFENNLNQFFSYSMKEKDNIKLNQIDGKDEFALMTKNMNTQVSKIEKIIENDKNVILEITDIMEKVNNGFFEYTIKTKSSTKELQTLVDIINKMIDRTRLKIDSLNLLLNNYAQGDYTFKKDENHIKGMYGDFGILSNSTIILGQSSSQLIAMITNAGKKLEQNTKILTNSSNELSVSSSNQALSLKQSSVALEQITQNIKNNNENMNQMLEISDELNTDAITGSKFAAQTFSSMDEISKKVKAINEAITVIDQIAFQTNILSLNAAVEAATAGDAGIGFAVVAGEVRNLATRSAKAAKEIKELVESANFETLDGKNNVDTMIKGYENLALKISQTKDIIHNVTIFSKEQELGIVQINETVSKLDFTTQKNAKTALNIDRLSNEVSDLSNKLLQITSASKIDEKYYDMVENVDLIKELSVYKNEHLNFKKRYFKLLNKYENCKVDDCKSCNMGKWIISCESKNEIFTKDEKWQILKNHHENLHQKMQEYITQNSNKMENKVLKNTANEIEEMTIKIFDSLNDILYLNSKNKNLLLCVENRTKHL</sequence>
<keyword evidence="1" id="KW-0145">Chemotaxis</keyword>
<comment type="similarity">
    <text evidence="2">Belongs to the methyl-accepting chemotaxis (MCP) protein family.</text>
</comment>
<feature type="transmembrane region" description="Helical" evidence="5">
    <location>
        <begin position="409"/>
        <end position="430"/>
    </location>
</feature>
<dbReference type="Gene3D" id="1.10.287.950">
    <property type="entry name" value="Methyl-accepting chemotaxis protein"/>
    <property type="match status" value="1"/>
</dbReference>
<feature type="transmembrane region" description="Helical" evidence="5">
    <location>
        <begin position="12"/>
        <end position="30"/>
    </location>
</feature>
<evidence type="ECO:0000256" key="2">
    <source>
        <dbReference type="ARBA" id="ARBA00029447"/>
    </source>
</evidence>
<dbReference type="EMBL" id="NXGI01000056">
    <property type="protein sequence ID" value="PRM94113.1"/>
    <property type="molecule type" value="Genomic_DNA"/>
</dbReference>
<dbReference type="InterPro" id="IPR004089">
    <property type="entry name" value="MCPsignal_dom"/>
</dbReference>